<dbReference type="Gene3D" id="2.40.128.140">
    <property type="entry name" value="Outer membrane protein"/>
    <property type="match status" value="1"/>
</dbReference>
<gene>
    <name evidence="2" type="ORF">DFK10_05645</name>
</gene>
<feature type="signal peptide" evidence="1">
    <location>
        <begin position="1"/>
        <end position="22"/>
    </location>
</feature>
<dbReference type="AlphaFoldDB" id="A0A2V1P983"/>
<protein>
    <submittedName>
        <fullName evidence="2">DUF2219 domain-containing protein</fullName>
    </submittedName>
</protein>
<name>A0A2V1P983_9RHOB</name>
<organism evidence="2 3">
    <name type="scientific">Salibaculum griseiflavum</name>
    <dbReference type="NCBI Taxonomy" id="1914409"/>
    <lineage>
        <taxon>Bacteria</taxon>
        <taxon>Pseudomonadati</taxon>
        <taxon>Pseudomonadota</taxon>
        <taxon>Alphaproteobacteria</taxon>
        <taxon>Rhodobacterales</taxon>
        <taxon>Roseobacteraceae</taxon>
        <taxon>Salibaculum</taxon>
    </lineage>
</organism>
<feature type="chain" id="PRO_5015870861" evidence="1">
    <location>
        <begin position="23"/>
        <end position="306"/>
    </location>
</feature>
<dbReference type="Proteomes" id="UP000245293">
    <property type="component" value="Unassembled WGS sequence"/>
</dbReference>
<dbReference type="OrthoDB" id="7721289at2"/>
<evidence type="ECO:0000256" key="1">
    <source>
        <dbReference type="SAM" id="SignalP"/>
    </source>
</evidence>
<comment type="caution">
    <text evidence="2">The sequence shown here is derived from an EMBL/GenBank/DDBJ whole genome shotgun (WGS) entry which is preliminary data.</text>
</comment>
<reference evidence="3" key="1">
    <citation type="submission" date="2018-05" db="EMBL/GenBank/DDBJ databases">
        <authorList>
            <person name="Du Z."/>
            <person name="Wang X."/>
        </authorList>
    </citation>
    <scope>NUCLEOTIDE SEQUENCE [LARGE SCALE GENOMIC DNA]</scope>
    <source>
        <strain evidence="3">WDS4C29</strain>
    </source>
</reference>
<evidence type="ECO:0000313" key="3">
    <source>
        <dbReference type="Proteomes" id="UP000245293"/>
    </source>
</evidence>
<keyword evidence="3" id="KW-1185">Reference proteome</keyword>
<dbReference type="Pfam" id="PF09982">
    <property type="entry name" value="LpxR"/>
    <property type="match status" value="1"/>
</dbReference>
<evidence type="ECO:0000313" key="2">
    <source>
        <dbReference type="EMBL" id="PWG17702.1"/>
    </source>
</evidence>
<dbReference type="InterPro" id="IPR018707">
    <property type="entry name" value="LpxR"/>
</dbReference>
<keyword evidence="1" id="KW-0732">Signal</keyword>
<proteinExistence type="predicted"/>
<accession>A0A2V1P983</accession>
<sequence length="306" mass="33436">MTPREFLVSAALLLALSLPAAAQERETLGWGRILNNDFLGDGKDRWRSSSYGVSLVRGPGWSGDLPGRAGQILEYRLRGEIIAPRALNGPQSDDRAYAGMLSVGLHTHWARHGVEASMGVDIIATGPQTGWTDAQDWFHDLVNQPRPSPSVIANQVPDGIHPTATVELGYPVALSARTEARPFIEAQYGLEDLVRVGVDFRLGELGDGALDLRDPTTGQRYRAVTQDRGGWEWVAGADVALVGDSMLFPAGFGTQTRDSRWRLRLGSHWQGGKDVTFFYGATYLSEEYVGQPEGQVVGSIKLNFKF</sequence>
<dbReference type="EMBL" id="QETF01000004">
    <property type="protein sequence ID" value="PWG17702.1"/>
    <property type="molecule type" value="Genomic_DNA"/>
</dbReference>
<dbReference type="InterPro" id="IPR037107">
    <property type="entry name" value="Put_OMP_sf"/>
</dbReference>
<dbReference type="RefSeq" id="WP_109387477.1">
    <property type="nucleotide sequence ID" value="NZ_QETF01000004.1"/>
</dbReference>